<dbReference type="OrthoDB" id="9761531at2"/>
<protein>
    <recommendedName>
        <fullName evidence="7">ComEC/Rec2-related protein domain-containing protein</fullName>
    </recommendedName>
</protein>
<reference evidence="8 9" key="1">
    <citation type="submission" date="2017-05" db="EMBL/GenBank/DDBJ databases">
        <title>Lactobacillus nurukis nov., sp. nov., isolated from nuruk.</title>
        <authorList>
            <person name="Kim S.-J."/>
        </authorList>
    </citation>
    <scope>NUCLEOTIDE SEQUENCE [LARGE SCALE GENOMIC DNA]</scope>
    <source>
        <strain evidence="8 9">SYF10-1a</strain>
    </source>
</reference>
<proteinExistence type="predicted"/>
<feature type="transmembrane region" description="Helical" evidence="6">
    <location>
        <begin position="455"/>
        <end position="474"/>
    </location>
</feature>
<dbReference type="PANTHER" id="PTHR30619:SF7">
    <property type="entry name" value="BETA-LACTAMASE DOMAIN PROTEIN"/>
    <property type="match status" value="1"/>
</dbReference>
<keyword evidence="5 6" id="KW-0472">Membrane</keyword>
<accession>A0A2N7AVZ6</accession>
<evidence type="ECO:0000256" key="6">
    <source>
        <dbReference type="SAM" id="Phobius"/>
    </source>
</evidence>
<evidence type="ECO:0000256" key="2">
    <source>
        <dbReference type="ARBA" id="ARBA00022475"/>
    </source>
</evidence>
<evidence type="ECO:0000256" key="3">
    <source>
        <dbReference type="ARBA" id="ARBA00022692"/>
    </source>
</evidence>
<feature type="transmembrane region" description="Helical" evidence="6">
    <location>
        <begin position="305"/>
        <end position="336"/>
    </location>
</feature>
<name>A0A2N7AVZ6_9LACO</name>
<feature type="transmembrane region" description="Helical" evidence="6">
    <location>
        <begin position="6"/>
        <end position="35"/>
    </location>
</feature>
<comment type="caution">
    <text evidence="8">The sequence shown here is derived from an EMBL/GenBank/DDBJ whole genome shotgun (WGS) entry which is preliminary data.</text>
</comment>
<feature type="transmembrane region" description="Helical" evidence="6">
    <location>
        <begin position="342"/>
        <end position="362"/>
    </location>
</feature>
<gene>
    <name evidence="8" type="ORF">CBP76_03540</name>
</gene>
<keyword evidence="3 6" id="KW-0812">Transmembrane</keyword>
<evidence type="ECO:0000256" key="5">
    <source>
        <dbReference type="ARBA" id="ARBA00023136"/>
    </source>
</evidence>
<keyword evidence="9" id="KW-1185">Reference proteome</keyword>
<organism evidence="8 9">
    <name type="scientific">Companilactobacillus nuruki</name>
    <dbReference type="NCBI Taxonomy" id="1993540"/>
    <lineage>
        <taxon>Bacteria</taxon>
        <taxon>Bacillati</taxon>
        <taxon>Bacillota</taxon>
        <taxon>Bacilli</taxon>
        <taxon>Lactobacillales</taxon>
        <taxon>Lactobacillaceae</taxon>
        <taxon>Companilactobacillus</taxon>
    </lineage>
</organism>
<evidence type="ECO:0000259" key="7">
    <source>
        <dbReference type="Pfam" id="PF03772"/>
    </source>
</evidence>
<feature type="transmembrane region" description="Helical" evidence="6">
    <location>
        <begin position="369"/>
        <end position="402"/>
    </location>
</feature>
<feature type="transmembrane region" description="Helical" evidence="6">
    <location>
        <begin position="422"/>
        <end position="443"/>
    </location>
</feature>
<dbReference type="Proteomes" id="UP000235649">
    <property type="component" value="Unassembled WGS sequence"/>
</dbReference>
<sequence>MVRGQWIFLSFIAVLTIVVYFESGLFWIVLIGLIIRIIVIKNKYLVLFGIFISIIFIIRCQIEQKQNSISEINSALISPDKITVNGNLLSGELRDGDRTARFTYQLKNRTEQKLWQNLSELVDIKLKVKEIIPISGPRNIGEFNFQKYMKHKRIESTIRIASITQISEHHSIKISERINVLRIHMIKYFDQLPKWLSIHAKSLIVGYTDSSDKDFLVVLSSLGIIHLFSLSGLHVLILLSLLRKLTSALKIPIEIVDTIMLFLLPCYGLLVGSKSGIWRAIVLAIVGIVVRKLKISLGRLDTFSITLLICILVYPFGIAEMGGQLSFLLSFAILYLYQEAGFIMTIFKMNLVNLPVICLYIYQFNWLTLLANFVFVPFFTVVILPVTIISSFTVTWSGWKFFNLFFDQIYKLLDLVAKRPNFTFITGKIPIFAVIVLIIISLFYIESKNFWNKYLWQYCVLFIICIIFNKFPLYGSVNLIDV</sequence>
<evidence type="ECO:0000313" key="9">
    <source>
        <dbReference type="Proteomes" id="UP000235649"/>
    </source>
</evidence>
<dbReference type="PANTHER" id="PTHR30619">
    <property type="entry name" value="DNA INTERNALIZATION/COMPETENCE PROTEIN COMEC/REC2"/>
    <property type="match status" value="1"/>
</dbReference>
<feature type="transmembrane region" description="Helical" evidence="6">
    <location>
        <begin position="276"/>
        <end position="293"/>
    </location>
</feature>
<dbReference type="EMBL" id="NIPR01000006">
    <property type="protein sequence ID" value="PMD72522.1"/>
    <property type="molecule type" value="Genomic_DNA"/>
</dbReference>
<feature type="transmembrane region" description="Helical" evidence="6">
    <location>
        <begin position="42"/>
        <end position="58"/>
    </location>
</feature>
<keyword evidence="4 6" id="KW-1133">Transmembrane helix</keyword>
<comment type="subcellular location">
    <subcellularLocation>
        <location evidence="1">Cell membrane</location>
        <topology evidence="1">Multi-pass membrane protein</topology>
    </subcellularLocation>
</comment>
<dbReference type="AlphaFoldDB" id="A0A2N7AVZ6"/>
<feature type="domain" description="ComEC/Rec2-related protein" evidence="7">
    <location>
        <begin position="203"/>
        <end position="444"/>
    </location>
</feature>
<keyword evidence="2" id="KW-1003">Cell membrane</keyword>
<dbReference type="NCBIfam" id="TIGR00360">
    <property type="entry name" value="ComEC_N-term"/>
    <property type="match status" value="1"/>
</dbReference>
<dbReference type="InterPro" id="IPR052159">
    <property type="entry name" value="Competence_DNA_uptake"/>
</dbReference>
<dbReference type="GO" id="GO:0005886">
    <property type="term" value="C:plasma membrane"/>
    <property type="evidence" value="ECO:0007669"/>
    <property type="project" value="UniProtKB-SubCell"/>
</dbReference>
<dbReference type="InterPro" id="IPR004477">
    <property type="entry name" value="ComEC_N"/>
</dbReference>
<evidence type="ECO:0000313" key="8">
    <source>
        <dbReference type="EMBL" id="PMD72522.1"/>
    </source>
</evidence>
<evidence type="ECO:0000256" key="1">
    <source>
        <dbReference type="ARBA" id="ARBA00004651"/>
    </source>
</evidence>
<feature type="transmembrane region" description="Helical" evidence="6">
    <location>
        <begin position="215"/>
        <end position="239"/>
    </location>
</feature>
<evidence type="ECO:0000256" key="4">
    <source>
        <dbReference type="ARBA" id="ARBA00022989"/>
    </source>
</evidence>
<dbReference type="Pfam" id="PF03772">
    <property type="entry name" value="Competence"/>
    <property type="match status" value="1"/>
</dbReference>